<dbReference type="SUPFAM" id="SSF52833">
    <property type="entry name" value="Thioredoxin-like"/>
    <property type="match status" value="1"/>
</dbReference>
<gene>
    <name evidence="1" type="ORF">G9H61_11405</name>
</gene>
<name>A0ABT4JIG8_9BACT</name>
<dbReference type="Pfam" id="PF13899">
    <property type="entry name" value="Thioredoxin_7"/>
    <property type="match status" value="1"/>
</dbReference>
<evidence type="ECO:0000313" key="1">
    <source>
        <dbReference type="EMBL" id="MCZ2476057.1"/>
    </source>
</evidence>
<sequence length="163" mass="19172">MRKKQLLFLVLISLFMLKPIEVYSQFKSYTIEQLDSLQKTEKRKVFVFMHTDWCKFCQLMKNTTFKNKQVIQALTNQFWFVSLNAEEKRKMTFDGNEYQFQPTGDQTGIHELALKLGSIQGAIAFPSICILNSDHEIIFQHQQFLKSADLLQLILPLDKKYPN</sequence>
<reference evidence="1 2" key="1">
    <citation type="submission" date="2020-03" db="EMBL/GenBank/DDBJ databases">
        <authorList>
            <person name="Pitt A."/>
            <person name="Hahn M.W."/>
        </authorList>
    </citation>
    <scope>NUCLEOTIDE SEQUENCE [LARGE SCALE GENOMIC DNA]</scope>
    <source>
        <strain evidence="1 2">5A-MARBSE</strain>
    </source>
</reference>
<accession>A0ABT4JIG8</accession>
<dbReference type="RefSeq" id="WP_269010604.1">
    <property type="nucleotide sequence ID" value="NZ_JAANOH010000004.1"/>
</dbReference>
<keyword evidence="2" id="KW-1185">Reference proteome</keyword>
<evidence type="ECO:0000313" key="2">
    <source>
        <dbReference type="Proteomes" id="UP001321186"/>
    </source>
</evidence>
<dbReference type="Proteomes" id="UP001321186">
    <property type="component" value="Unassembled WGS sequence"/>
</dbReference>
<dbReference type="InterPro" id="IPR036249">
    <property type="entry name" value="Thioredoxin-like_sf"/>
</dbReference>
<dbReference type="EMBL" id="JAANOH010000004">
    <property type="protein sequence ID" value="MCZ2476057.1"/>
    <property type="molecule type" value="Genomic_DNA"/>
</dbReference>
<dbReference type="Gene3D" id="3.40.30.10">
    <property type="entry name" value="Glutaredoxin"/>
    <property type="match status" value="1"/>
</dbReference>
<protein>
    <submittedName>
        <fullName evidence="1">Thioredoxin family protein</fullName>
    </submittedName>
</protein>
<comment type="caution">
    <text evidence="1">The sequence shown here is derived from an EMBL/GenBank/DDBJ whole genome shotgun (WGS) entry which is preliminary data.</text>
</comment>
<proteinExistence type="predicted"/>
<organism evidence="1 2">
    <name type="scientific">Aquirufa ecclesiirivi</name>
    <dbReference type="NCBI Taxonomy" id="2715124"/>
    <lineage>
        <taxon>Bacteria</taxon>
        <taxon>Pseudomonadati</taxon>
        <taxon>Bacteroidota</taxon>
        <taxon>Cytophagia</taxon>
        <taxon>Cytophagales</taxon>
        <taxon>Flectobacillaceae</taxon>
        <taxon>Aquirufa</taxon>
    </lineage>
</organism>